<feature type="region of interest" description="Disordered" evidence="1">
    <location>
        <begin position="1"/>
        <end position="20"/>
    </location>
</feature>
<dbReference type="InterPro" id="IPR013783">
    <property type="entry name" value="Ig-like_fold"/>
</dbReference>
<protein>
    <recommendedName>
        <fullName evidence="4">Copper amine oxidase-like N-terminal domain-containing protein</fullName>
    </recommendedName>
</protein>
<evidence type="ECO:0000313" key="2">
    <source>
        <dbReference type="EMBL" id="BDP40319.1"/>
    </source>
</evidence>
<dbReference type="EMBL" id="AP026560">
    <property type="protein sequence ID" value="BDP40319.1"/>
    <property type="molecule type" value="Genomic_DNA"/>
</dbReference>
<evidence type="ECO:0000256" key="1">
    <source>
        <dbReference type="SAM" id="MobiDB-lite"/>
    </source>
</evidence>
<keyword evidence="3" id="KW-1185">Reference proteome</keyword>
<name>A0ABN6REL3_9DEIO</name>
<gene>
    <name evidence="2" type="ORF">DAETH_02880</name>
</gene>
<dbReference type="Gene3D" id="2.60.40.10">
    <property type="entry name" value="Immunoglobulins"/>
    <property type="match status" value="1"/>
</dbReference>
<reference evidence="2" key="1">
    <citation type="submission" date="2022-07" db="EMBL/GenBank/DDBJ databases">
        <title>Complete Genome Sequence of the Radioresistant Bacterium Deinococcus aetherius ST0316, Isolated from the Air Dust collected in Lower Stratosphere above Japan.</title>
        <authorList>
            <person name="Satoh K."/>
            <person name="Hagiwara K."/>
            <person name="Katsumata K."/>
            <person name="Kubo A."/>
            <person name="Yokobori S."/>
            <person name="Yamagishi A."/>
            <person name="Oono Y."/>
            <person name="Narumi I."/>
        </authorList>
    </citation>
    <scope>NUCLEOTIDE SEQUENCE</scope>
    <source>
        <strain evidence="2">ST0316</strain>
    </source>
</reference>
<organism evidence="2 3">
    <name type="scientific">Deinococcus aetherius</name>
    <dbReference type="NCBI Taxonomy" id="200252"/>
    <lineage>
        <taxon>Bacteria</taxon>
        <taxon>Thermotogati</taxon>
        <taxon>Deinococcota</taxon>
        <taxon>Deinococci</taxon>
        <taxon>Deinococcales</taxon>
        <taxon>Deinococcaceae</taxon>
        <taxon>Deinococcus</taxon>
    </lineage>
</organism>
<dbReference type="SUPFAM" id="SSF55383">
    <property type="entry name" value="Copper amine oxidase, domain N"/>
    <property type="match status" value="1"/>
</dbReference>
<sequence length="620" mass="65678">MSPTLPTRAEPRQERDGNAQTRVSFAPHTSRVPVRFFPSTSTPRTLTRRFLSPARALLAALALGLPASAAALGAVQLTVTTDQPAAFLNGEAATFAAPPRLIGGRVMLPLRETAALLGQTLGTGAGQVQLGRLTVDPARGAAFLAGALQPEGSVATVGTTLYVSARLLADALNANLSVEDNGRTLTLTALREGGNPLAPQARFSTDKGVYAPGERVIFTDYPFDPDGADIVSRRWAGRQEVYFQPGTYTVTLQVTNSRGLQSTPFSRMIRVEGTPVDSPLSYALKYAEPGDRFPDPQVLSYPSAPVQTVAGPGSPLLFSDSPEAPTQSGILYQDTVAGRARLLAYHLNSLGRPARLYVLARNLEPRTVEVRTERLGETAPTRIEGLLGQVTLLDYFAGAGAHTLTVPAGGSVPVYASPTLGPGTGVNVLQDLTTSGRVELTFLMLEESLPPTAQVAQQLPYLQPDGRHQRGTFPNAVRSLRVNLTTLPARIVIGDGQVDPAVTGTDVLTGQPQRLLGNYGVLYDLEVSGAAGTAVALSPRGGLYRGAMNVQDGPLSQTIKLPRSGNALTPDQPVLLWRSQTDRLNIDFVPASGSNLPVSLIFYRARTGPGVDVGLKTYQP</sequence>
<dbReference type="Proteomes" id="UP001064971">
    <property type="component" value="Chromosome"/>
</dbReference>
<proteinExistence type="predicted"/>
<dbReference type="SUPFAM" id="SSF49299">
    <property type="entry name" value="PKD domain"/>
    <property type="match status" value="1"/>
</dbReference>
<accession>A0ABN6REL3</accession>
<dbReference type="InterPro" id="IPR035986">
    <property type="entry name" value="PKD_dom_sf"/>
</dbReference>
<dbReference type="InterPro" id="IPR036582">
    <property type="entry name" value="Mao_N_sf"/>
</dbReference>
<evidence type="ECO:0000313" key="3">
    <source>
        <dbReference type="Proteomes" id="UP001064971"/>
    </source>
</evidence>
<evidence type="ECO:0008006" key="4">
    <source>
        <dbReference type="Google" id="ProtNLM"/>
    </source>
</evidence>